<gene>
    <name evidence="4" type="ORF">GCM10023333_33470</name>
</gene>
<dbReference type="CDD" id="cd05263">
    <property type="entry name" value="MupV_like_SDR_e"/>
    <property type="match status" value="1"/>
</dbReference>
<proteinExistence type="inferred from homology"/>
<organism evidence="4 5">
    <name type="scientific">Ferrimonas pelagia</name>
    <dbReference type="NCBI Taxonomy" id="1177826"/>
    <lineage>
        <taxon>Bacteria</taxon>
        <taxon>Pseudomonadati</taxon>
        <taxon>Pseudomonadota</taxon>
        <taxon>Gammaproteobacteria</taxon>
        <taxon>Alteromonadales</taxon>
        <taxon>Ferrimonadaceae</taxon>
        <taxon>Ferrimonas</taxon>
    </lineage>
</organism>
<dbReference type="PRINTS" id="PR00081">
    <property type="entry name" value="GDHRDH"/>
</dbReference>
<evidence type="ECO:0000256" key="2">
    <source>
        <dbReference type="ARBA" id="ARBA00023002"/>
    </source>
</evidence>
<reference evidence="5" key="1">
    <citation type="journal article" date="2019" name="Int. J. Syst. Evol. Microbiol.">
        <title>The Global Catalogue of Microorganisms (GCM) 10K type strain sequencing project: providing services to taxonomists for standard genome sequencing and annotation.</title>
        <authorList>
            <consortium name="The Broad Institute Genomics Platform"/>
            <consortium name="The Broad Institute Genome Sequencing Center for Infectious Disease"/>
            <person name="Wu L."/>
            <person name="Ma J."/>
        </authorList>
    </citation>
    <scope>NUCLEOTIDE SEQUENCE [LARGE SCALE GENOMIC DNA]</scope>
    <source>
        <strain evidence="5">JCM 18401</strain>
    </source>
</reference>
<evidence type="ECO:0000259" key="3">
    <source>
        <dbReference type="SMART" id="SM00822"/>
    </source>
</evidence>
<dbReference type="InterPro" id="IPR057326">
    <property type="entry name" value="KR_dom"/>
</dbReference>
<keyword evidence="2" id="KW-0560">Oxidoreductase</keyword>
<evidence type="ECO:0000313" key="5">
    <source>
        <dbReference type="Proteomes" id="UP001499988"/>
    </source>
</evidence>
<evidence type="ECO:0000256" key="1">
    <source>
        <dbReference type="ARBA" id="ARBA00006484"/>
    </source>
</evidence>
<dbReference type="InterPro" id="IPR020904">
    <property type="entry name" value="Sc_DH/Rdtase_CS"/>
</dbReference>
<dbReference type="PANTHER" id="PTHR44196">
    <property type="entry name" value="DEHYDROGENASE/REDUCTASE SDR FAMILY MEMBER 7B"/>
    <property type="match status" value="1"/>
</dbReference>
<dbReference type="SMART" id="SM00822">
    <property type="entry name" value="PKS_KR"/>
    <property type="match status" value="1"/>
</dbReference>
<dbReference type="SUPFAM" id="SSF51735">
    <property type="entry name" value="NAD(P)-binding Rossmann-fold domains"/>
    <property type="match status" value="2"/>
</dbReference>
<feature type="domain" description="Ketoreductase" evidence="3">
    <location>
        <begin position="379"/>
        <end position="553"/>
    </location>
</feature>
<dbReference type="Gene3D" id="3.40.50.720">
    <property type="entry name" value="NAD(P)-binding Rossmann-like Domain"/>
    <property type="match status" value="2"/>
</dbReference>
<dbReference type="PRINTS" id="PR00080">
    <property type="entry name" value="SDRFAMILY"/>
</dbReference>
<keyword evidence="5" id="KW-1185">Reference proteome</keyword>
<name>A0ABP9FBX1_9GAMM</name>
<dbReference type="InterPro" id="IPR057313">
    <property type="entry name" value="Maqu_2507-like"/>
</dbReference>
<dbReference type="PANTHER" id="PTHR44196:SF1">
    <property type="entry name" value="DEHYDROGENASE_REDUCTASE SDR FAMILY MEMBER 7B"/>
    <property type="match status" value="1"/>
</dbReference>
<dbReference type="NCBIfam" id="NF005539">
    <property type="entry name" value="PRK07201.1"/>
    <property type="match status" value="1"/>
</dbReference>
<dbReference type="EMBL" id="BAABJZ010000098">
    <property type="protein sequence ID" value="GAA4897459.1"/>
    <property type="molecule type" value="Genomic_DNA"/>
</dbReference>
<dbReference type="InterPro" id="IPR036291">
    <property type="entry name" value="NAD(P)-bd_dom_sf"/>
</dbReference>
<dbReference type="PROSITE" id="PS00061">
    <property type="entry name" value="ADH_SHORT"/>
    <property type="match status" value="1"/>
</dbReference>
<dbReference type="CDD" id="cd05233">
    <property type="entry name" value="SDR_c"/>
    <property type="match status" value="1"/>
</dbReference>
<accession>A0ABP9FBX1</accession>
<dbReference type="RefSeq" id="WP_345336609.1">
    <property type="nucleotide sequence ID" value="NZ_BAABJZ010000098.1"/>
</dbReference>
<comment type="caution">
    <text evidence="4">The sequence shown here is derived from an EMBL/GenBank/DDBJ whole genome shotgun (WGS) entry which is preliminary data.</text>
</comment>
<comment type="similarity">
    <text evidence="1">Belongs to the short-chain dehydrogenases/reductases (SDR) family.</text>
</comment>
<dbReference type="Pfam" id="PF07993">
    <property type="entry name" value="NAD_binding_4"/>
    <property type="match status" value="1"/>
</dbReference>
<dbReference type="Pfam" id="PF00106">
    <property type="entry name" value="adh_short"/>
    <property type="match status" value="1"/>
</dbReference>
<dbReference type="InterPro" id="IPR013120">
    <property type="entry name" value="FAR_NAD-bd"/>
</dbReference>
<dbReference type="InterPro" id="IPR002347">
    <property type="entry name" value="SDR_fam"/>
</dbReference>
<protein>
    <submittedName>
        <fullName evidence="4">SDR family oxidoreductase</fullName>
    </submittedName>
</protein>
<dbReference type="Proteomes" id="UP001499988">
    <property type="component" value="Unassembled WGS sequence"/>
</dbReference>
<evidence type="ECO:0000313" key="4">
    <source>
        <dbReference type="EMBL" id="GAA4897459.1"/>
    </source>
</evidence>
<sequence length="659" mass="72691">MGYLITGATGFIGRFFLAKLAKRQGPLYCVVRSDRAEARLAALGQQLEIEPSRLIPIRGDLLSPGLGIGPADLDRLHGQIAHFFHLAAIYDLNASAEVQIAANVEGTKHALAAAEQINAGCFHHVSSIAAAGLYRGSFSESMFEEAEHMENPYFLTKHLAEKAVRDSCAVPFRIYRPGIVVGDSQSGEADRVDGPYMVFKMLQKLRDNLPKWLPLLGPEGGRLNIVPVDFVTEAMDYLAHCDDLDGRCFHLTDPQPLRSGEVINLFAEAAHAPQMALRLNTRLLDLIPRHLLQMALHYPPARRIGSAVLEEYGLPEAALKLLNYPTRFDCRETQALLQRGGIQCPRLQDYAPVIWDYWERNLDPELDLNQCLCDRLRGQTVLLTGASSGIGLASALKLARCGTKILMVAREGDALELACQQARELGADAYGYTADLTVDADVDALLQWAHEEHGGVDVLINNAGRSIRRAVTDSKERFHDFERTMAINYFGALRLTLGVLEHMEKQRRGQILNISSIGVLTNSPRFSAYVASKAALDAFSRCAASEYSDMGVRFTTINMPLVKTPMIAPTKLYNDVPTLTPDDAADLVLKGVLHQPKRIATRLGILGAVLHATTPKFAEIIMNAAYRMFPDSATRSESTTLARRQEQINFAALLRGIYF</sequence>